<evidence type="ECO:0000313" key="3">
    <source>
        <dbReference type="Proteomes" id="UP000663828"/>
    </source>
</evidence>
<dbReference type="InterPro" id="IPR021109">
    <property type="entry name" value="Peptidase_aspartic_dom_sf"/>
</dbReference>
<comment type="caution">
    <text evidence="1">The sequence shown here is derived from an EMBL/GenBank/DDBJ whole genome shotgun (WGS) entry which is preliminary data.</text>
</comment>
<accession>A0A815BV17</accession>
<gene>
    <name evidence="2" type="ORF">EDS130_LOCUS34117</name>
    <name evidence="1" type="ORF">XAT740_LOCUS27596</name>
</gene>
<dbReference type="Pfam" id="PF08284">
    <property type="entry name" value="RVP_2"/>
    <property type="match status" value="1"/>
</dbReference>
<dbReference type="AlphaFoldDB" id="A0A815BV17"/>
<dbReference type="EMBL" id="CAJNOR010002312">
    <property type="protein sequence ID" value="CAF1276767.1"/>
    <property type="molecule type" value="Genomic_DNA"/>
</dbReference>
<dbReference type="Proteomes" id="UP000663828">
    <property type="component" value="Unassembled WGS sequence"/>
</dbReference>
<dbReference type="EMBL" id="CAJNOJ010000281">
    <property type="protein sequence ID" value="CAF1366346.1"/>
    <property type="molecule type" value="Genomic_DNA"/>
</dbReference>
<reference evidence="1" key="1">
    <citation type="submission" date="2021-02" db="EMBL/GenBank/DDBJ databases">
        <authorList>
            <person name="Nowell W R."/>
        </authorList>
    </citation>
    <scope>NUCLEOTIDE SEQUENCE</scope>
</reference>
<sequence length="144" mass="16356">MPNQGSRIQTILIGETNVAVGFGKISNTIARVLINSNYPDSMISKRFLSKLGTRMNKRKRRAAPHEGGFMINDEILPVVCRISLPIKLNGTTRFDNMIVINGMQLDCIIGHDFIEKHEVTFDPQLKTILFKQMHLHNHQKKTTT</sequence>
<name>A0A815BV17_ADIRI</name>
<keyword evidence="3" id="KW-1185">Reference proteome</keyword>
<protein>
    <submittedName>
        <fullName evidence="1">Uncharacterized protein</fullName>
    </submittedName>
</protein>
<organism evidence="1 3">
    <name type="scientific">Adineta ricciae</name>
    <name type="common">Rotifer</name>
    <dbReference type="NCBI Taxonomy" id="249248"/>
    <lineage>
        <taxon>Eukaryota</taxon>
        <taxon>Metazoa</taxon>
        <taxon>Spiralia</taxon>
        <taxon>Gnathifera</taxon>
        <taxon>Rotifera</taxon>
        <taxon>Eurotatoria</taxon>
        <taxon>Bdelloidea</taxon>
        <taxon>Adinetida</taxon>
        <taxon>Adinetidae</taxon>
        <taxon>Adineta</taxon>
    </lineage>
</organism>
<evidence type="ECO:0000313" key="1">
    <source>
        <dbReference type="EMBL" id="CAF1276767.1"/>
    </source>
</evidence>
<dbReference type="Proteomes" id="UP000663852">
    <property type="component" value="Unassembled WGS sequence"/>
</dbReference>
<proteinExistence type="predicted"/>
<evidence type="ECO:0000313" key="2">
    <source>
        <dbReference type="EMBL" id="CAF1366346.1"/>
    </source>
</evidence>
<dbReference type="SUPFAM" id="SSF50630">
    <property type="entry name" value="Acid proteases"/>
    <property type="match status" value="1"/>
</dbReference>
<dbReference type="Gene3D" id="2.40.70.10">
    <property type="entry name" value="Acid Proteases"/>
    <property type="match status" value="1"/>
</dbReference>